<dbReference type="PANTHER" id="PTHR46211">
    <property type="entry name" value="GLYCEROPHOSPHORYL DIESTER PHOSPHODIESTERASE"/>
    <property type="match status" value="1"/>
</dbReference>
<sequence>MQQQSGICQVFAHRGASREAMENTRAAFEHALLYAIDGIETDVQLSRDEVAVLWHDESLDKIGLAGQHIDDFDLAQLETLNFPQTGDKGIMTLKTFLNDYNQHCRLLIEVKNHDREPVIRHEIKMRRVINLIKEVSGSRTADRLLVSSFNLQSLVYAHQQGCDTPLVCNIDDHQTIADVQQTLNDCTFLYGFCLPIALLDQHLTDLLRAHYKRIIVYTCNTDDQINKALQLGVDILISDVPDKAIEMRNARPGGA</sequence>
<reference evidence="2 3" key="1">
    <citation type="submission" date="2016-10" db="EMBL/GenBank/DDBJ databases">
        <authorList>
            <person name="de Groot N.N."/>
        </authorList>
    </citation>
    <scope>NUCLEOTIDE SEQUENCE [LARGE SCALE GENOMIC DNA]</scope>
    <source>
        <strain evidence="2 3">Nm22</strain>
    </source>
</reference>
<evidence type="ECO:0000313" key="2">
    <source>
        <dbReference type="EMBL" id="SEN62356.1"/>
    </source>
</evidence>
<name>A0A1H8I2Q7_9PROT</name>
<protein>
    <submittedName>
        <fullName evidence="2">Glycerophosphoryl diester phosphodiesterase</fullName>
    </submittedName>
</protein>
<dbReference type="AlphaFoldDB" id="A0A1H8I2Q7"/>
<dbReference type="GO" id="GO:0006629">
    <property type="term" value="P:lipid metabolic process"/>
    <property type="evidence" value="ECO:0007669"/>
    <property type="project" value="InterPro"/>
</dbReference>
<dbReference type="RefSeq" id="WP_245738955.1">
    <property type="nucleotide sequence ID" value="NZ_FOCP01000028.1"/>
</dbReference>
<dbReference type="GO" id="GO:0008081">
    <property type="term" value="F:phosphoric diester hydrolase activity"/>
    <property type="evidence" value="ECO:0007669"/>
    <property type="project" value="InterPro"/>
</dbReference>
<dbReference type="PROSITE" id="PS51704">
    <property type="entry name" value="GP_PDE"/>
    <property type="match status" value="1"/>
</dbReference>
<dbReference type="Gene3D" id="3.20.20.190">
    <property type="entry name" value="Phosphatidylinositol (PI) phosphodiesterase"/>
    <property type="match status" value="1"/>
</dbReference>
<gene>
    <name evidence="2" type="ORF">SAMN05216325_12814</name>
</gene>
<organism evidence="2 3">
    <name type="scientific">Nitrosomonas marina</name>
    <dbReference type="NCBI Taxonomy" id="917"/>
    <lineage>
        <taxon>Bacteria</taxon>
        <taxon>Pseudomonadati</taxon>
        <taxon>Pseudomonadota</taxon>
        <taxon>Betaproteobacteria</taxon>
        <taxon>Nitrosomonadales</taxon>
        <taxon>Nitrosomonadaceae</taxon>
        <taxon>Nitrosomonas</taxon>
    </lineage>
</organism>
<dbReference type="CDD" id="cd08556">
    <property type="entry name" value="GDPD"/>
    <property type="match status" value="1"/>
</dbReference>
<dbReference type="SUPFAM" id="SSF51695">
    <property type="entry name" value="PLC-like phosphodiesterases"/>
    <property type="match status" value="1"/>
</dbReference>
<evidence type="ECO:0000313" key="3">
    <source>
        <dbReference type="Proteomes" id="UP000199459"/>
    </source>
</evidence>
<dbReference type="PANTHER" id="PTHR46211:SF14">
    <property type="entry name" value="GLYCEROPHOSPHODIESTER PHOSPHODIESTERASE"/>
    <property type="match status" value="1"/>
</dbReference>
<proteinExistence type="predicted"/>
<dbReference type="InterPro" id="IPR017946">
    <property type="entry name" value="PLC-like_Pdiesterase_TIM-brl"/>
</dbReference>
<evidence type="ECO:0000259" key="1">
    <source>
        <dbReference type="PROSITE" id="PS51704"/>
    </source>
</evidence>
<dbReference type="STRING" id="917.SAMN05216326_10793"/>
<dbReference type="InterPro" id="IPR030395">
    <property type="entry name" value="GP_PDE_dom"/>
</dbReference>
<accession>A0A1H8I2Q7</accession>
<dbReference type="EMBL" id="FOCP01000028">
    <property type="protein sequence ID" value="SEN62356.1"/>
    <property type="molecule type" value="Genomic_DNA"/>
</dbReference>
<feature type="domain" description="GP-PDE" evidence="1">
    <location>
        <begin position="8"/>
        <end position="248"/>
    </location>
</feature>
<dbReference type="Proteomes" id="UP000199459">
    <property type="component" value="Unassembled WGS sequence"/>
</dbReference>
<dbReference type="Pfam" id="PF03009">
    <property type="entry name" value="GDPD"/>
    <property type="match status" value="1"/>
</dbReference>